<keyword evidence="1" id="KW-0472">Membrane</keyword>
<feature type="transmembrane region" description="Helical" evidence="1">
    <location>
        <begin position="111"/>
        <end position="130"/>
    </location>
</feature>
<accession>A0A938Y1F1</accession>
<feature type="transmembrane region" description="Helical" evidence="1">
    <location>
        <begin position="273"/>
        <end position="292"/>
    </location>
</feature>
<evidence type="ECO:0008006" key="4">
    <source>
        <dbReference type="Google" id="ProtNLM"/>
    </source>
</evidence>
<dbReference type="RefSeq" id="WP_204517571.1">
    <property type="nucleotide sequence ID" value="NZ_BAABIN010000007.1"/>
</dbReference>
<keyword evidence="1" id="KW-0812">Transmembrane</keyword>
<sequence>MNDQRKKIIIAEIETWRKNNLIPEHYCIFLLNLYTEGERPVGDAARTIAKKAHTGTAAYGTERLTSGTANHAGSAGISVSWKLIFAWFAGACFIAAMILSAFHFSDFSTPMQIAIFSIFALIFYLMAVIFRRSLPILGHIGLGGSFLILIIGGVYLLRSLGYGTGVLLGFLTIVCLLWLVNGLFFRYSYLLYCGFLGLAMIYGLAVSDRLAADFSWWKVELYWVPIALLMLGLGFLWNERNQQLAGVLAICGLLFFFGSEVEALYIPAAKTDVIQLLLFLKVFLGAVFFFFTRKYWFGWLRL</sequence>
<feature type="transmembrane region" description="Helical" evidence="1">
    <location>
        <begin position="137"/>
        <end position="156"/>
    </location>
</feature>
<keyword evidence="1" id="KW-1133">Transmembrane helix</keyword>
<name>A0A938Y1F1_9BACL</name>
<dbReference type="Proteomes" id="UP000717624">
    <property type="component" value="Unassembled WGS sequence"/>
</dbReference>
<gene>
    <name evidence="2" type="ORF">JOD01_001443</name>
</gene>
<evidence type="ECO:0000313" key="3">
    <source>
        <dbReference type="Proteomes" id="UP000717624"/>
    </source>
</evidence>
<feature type="transmembrane region" description="Helical" evidence="1">
    <location>
        <begin position="187"/>
        <end position="207"/>
    </location>
</feature>
<organism evidence="2 3">
    <name type="scientific">Brevibacillus fulvus</name>
    <dbReference type="NCBI Taxonomy" id="1125967"/>
    <lineage>
        <taxon>Bacteria</taxon>
        <taxon>Bacillati</taxon>
        <taxon>Bacillota</taxon>
        <taxon>Bacilli</taxon>
        <taxon>Bacillales</taxon>
        <taxon>Paenibacillaceae</taxon>
        <taxon>Brevibacillus</taxon>
    </lineage>
</organism>
<comment type="caution">
    <text evidence="2">The sequence shown here is derived from an EMBL/GenBank/DDBJ whole genome shotgun (WGS) entry which is preliminary data.</text>
</comment>
<feature type="transmembrane region" description="Helical" evidence="1">
    <location>
        <begin position="162"/>
        <end position="180"/>
    </location>
</feature>
<feature type="transmembrane region" description="Helical" evidence="1">
    <location>
        <begin position="219"/>
        <end position="237"/>
    </location>
</feature>
<dbReference type="EMBL" id="JAFBEB010000004">
    <property type="protein sequence ID" value="MBM7589842.1"/>
    <property type="molecule type" value="Genomic_DNA"/>
</dbReference>
<dbReference type="AlphaFoldDB" id="A0A938Y1F1"/>
<keyword evidence="3" id="KW-1185">Reference proteome</keyword>
<feature type="transmembrane region" description="Helical" evidence="1">
    <location>
        <begin position="244"/>
        <end position="267"/>
    </location>
</feature>
<evidence type="ECO:0000313" key="2">
    <source>
        <dbReference type="EMBL" id="MBM7589842.1"/>
    </source>
</evidence>
<proteinExistence type="predicted"/>
<evidence type="ECO:0000256" key="1">
    <source>
        <dbReference type="SAM" id="Phobius"/>
    </source>
</evidence>
<feature type="transmembrane region" description="Helical" evidence="1">
    <location>
        <begin position="84"/>
        <end position="105"/>
    </location>
</feature>
<reference evidence="2" key="1">
    <citation type="submission" date="2021-01" db="EMBL/GenBank/DDBJ databases">
        <title>Genomic Encyclopedia of Type Strains, Phase IV (KMG-IV): sequencing the most valuable type-strain genomes for metagenomic binning, comparative biology and taxonomic classification.</title>
        <authorList>
            <person name="Goeker M."/>
        </authorList>
    </citation>
    <scope>NUCLEOTIDE SEQUENCE</scope>
    <source>
        <strain evidence="2">DSM 25523</strain>
    </source>
</reference>
<protein>
    <recommendedName>
        <fullName evidence="4">DUF2157 domain-containing protein</fullName>
    </recommendedName>
</protein>